<evidence type="ECO:0000313" key="2">
    <source>
        <dbReference type="Proteomes" id="UP000295070"/>
    </source>
</evidence>
<gene>
    <name evidence="1" type="ORF">EPR50_G00071700</name>
</gene>
<comment type="caution">
    <text evidence="1">The sequence shown here is derived from an EMBL/GenBank/DDBJ whole genome shotgun (WGS) entry which is preliminary data.</text>
</comment>
<protein>
    <submittedName>
        <fullName evidence="1">Uncharacterized protein</fullName>
    </submittedName>
</protein>
<dbReference type="AlphaFoldDB" id="A0A484D4B3"/>
<evidence type="ECO:0000313" key="1">
    <source>
        <dbReference type="EMBL" id="TDH10123.1"/>
    </source>
</evidence>
<accession>A0A484D4B3</accession>
<organism evidence="1 2">
    <name type="scientific">Perca flavescens</name>
    <name type="common">American yellow perch</name>
    <name type="synonym">Morone flavescens</name>
    <dbReference type="NCBI Taxonomy" id="8167"/>
    <lineage>
        <taxon>Eukaryota</taxon>
        <taxon>Metazoa</taxon>
        <taxon>Chordata</taxon>
        <taxon>Craniata</taxon>
        <taxon>Vertebrata</taxon>
        <taxon>Euteleostomi</taxon>
        <taxon>Actinopterygii</taxon>
        <taxon>Neopterygii</taxon>
        <taxon>Teleostei</taxon>
        <taxon>Neoteleostei</taxon>
        <taxon>Acanthomorphata</taxon>
        <taxon>Eupercaria</taxon>
        <taxon>Perciformes</taxon>
        <taxon>Percoidei</taxon>
        <taxon>Percidae</taxon>
        <taxon>Percinae</taxon>
        <taxon>Perca</taxon>
    </lineage>
</organism>
<reference evidence="1 2" key="1">
    <citation type="submission" date="2019-01" db="EMBL/GenBank/DDBJ databases">
        <title>A chromosome-scale genome assembly of the yellow perch, Perca flavescens.</title>
        <authorList>
            <person name="Feron R."/>
            <person name="Morvezen R."/>
            <person name="Bestin A."/>
            <person name="Haffray P."/>
            <person name="Klopp C."/>
            <person name="Zahm M."/>
            <person name="Cabau C."/>
            <person name="Roques C."/>
            <person name="Donnadieu C."/>
            <person name="Bouchez O."/>
            <person name="Christie M."/>
            <person name="Larson W."/>
            <person name="Guiguen Y."/>
        </authorList>
    </citation>
    <scope>NUCLEOTIDE SEQUENCE [LARGE SCALE GENOMIC DNA]</scope>
    <source>
        <strain evidence="1">YP-PL-M2</strain>
        <tissue evidence="1">Blood</tissue>
    </source>
</reference>
<proteinExistence type="predicted"/>
<dbReference type="Proteomes" id="UP000295070">
    <property type="component" value="Chromosome 7"/>
</dbReference>
<keyword evidence="2" id="KW-1185">Reference proteome</keyword>
<dbReference type="EMBL" id="SCKG01000007">
    <property type="protein sequence ID" value="TDH10123.1"/>
    <property type="molecule type" value="Genomic_DNA"/>
</dbReference>
<sequence length="71" mass="8225">MWCSRDIHLSLSLTLSPPQKETEYHKWLVIIWIHSLRTFCTDGWQSVANTEMETPWSASLARHLSIPSTLS</sequence>
<name>A0A484D4B3_PERFV</name>